<feature type="domain" description="Response regulatory" evidence="3">
    <location>
        <begin position="5"/>
        <end position="119"/>
    </location>
</feature>
<evidence type="ECO:0000256" key="2">
    <source>
        <dbReference type="PROSITE-ProRule" id="PRU00169"/>
    </source>
</evidence>
<dbReference type="PANTHER" id="PTHR37299:SF1">
    <property type="entry name" value="STAGE 0 SPORULATION PROTEIN A HOMOLOG"/>
    <property type="match status" value="1"/>
</dbReference>
<protein>
    <submittedName>
        <fullName evidence="5">Response regulator transcription factor</fullName>
    </submittedName>
</protein>
<dbReference type="GO" id="GO:0000156">
    <property type="term" value="F:phosphorelay response regulator activity"/>
    <property type="evidence" value="ECO:0007669"/>
    <property type="project" value="InterPro"/>
</dbReference>
<evidence type="ECO:0000313" key="5">
    <source>
        <dbReference type="EMBL" id="NWN92812.1"/>
    </source>
</evidence>
<dbReference type="InterPro" id="IPR011006">
    <property type="entry name" value="CheY-like_superfamily"/>
</dbReference>
<dbReference type="SMART" id="SM00448">
    <property type="entry name" value="REC"/>
    <property type="match status" value="1"/>
</dbReference>
<dbReference type="SUPFAM" id="SSF52172">
    <property type="entry name" value="CheY-like"/>
    <property type="match status" value="1"/>
</dbReference>
<gene>
    <name evidence="5" type="ORF">HLV39_15070</name>
</gene>
<dbReference type="PANTHER" id="PTHR37299">
    <property type="entry name" value="TRANSCRIPTIONAL REGULATOR-RELATED"/>
    <property type="match status" value="1"/>
</dbReference>
<dbReference type="SMART" id="SM00850">
    <property type="entry name" value="LytTR"/>
    <property type="match status" value="1"/>
</dbReference>
<keyword evidence="6" id="KW-1185">Reference proteome</keyword>
<dbReference type="CDD" id="cd17532">
    <property type="entry name" value="REC_LytTR_AlgR-like"/>
    <property type="match status" value="1"/>
</dbReference>
<proteinExistence type="predicted"/>
<dbReference type="GO" id="GO:0003677">
    <property type="term" value="F:DNA binding"/>
    <property type="evidence" value="ECO:0007669"/>
    <property type="project" value="InterPro"/>
</dbReference>
<dbReference type="Proteomes" id="UP000536442">
    <property type="component" value="Unassembled WGS sequence"/>
</dbReference>
<name>A0A851HZY9_9GAMM</name>
<dbReference type="Pfam" id="PF04397">
    <property type="entry name" value="LytTR"/>
    <property type="match status" value="1"/>
</dbReference>
<keyword evidence="1" id="KW-0902">Two-component regulatory system</keyword>
<accession>A0A851HZY9</accession>
<dbReference type="InterPro" id="IPR007492">
    <property type="entry name" value="LytTR_DNA-bd_dom"/>
</dbReference>
<sequence>MTQQKILIADDEPLARERLRRLAESLPGYQVCGEAGDGDTTLARVAELQPDILLLDIRMPGVDGMETAARLGQLSNPPAVVFCTAYDRYAIQAFEVQATAYLLKPVRKEALAEALTRAGRVNRVQLRALAGDGRQPAQTASGTPQLAVRSHRGTELIDIAGIRYCQADQKYVTIHHTRGETVCDYTLKELENTYPDQLLRIHRNTLIGTGYIQALQRSPEGHNLAVLRDVPEKLPVSRRHASTLRQWFQSHQPH</sequence>
<reference evidence="5 6" key="1">
    <citation type="submission" date="2020-03" db="EMBL/GenBank/DDBJ databases">
        <title>Metagenomic, metatranscriptomic, and metabolomic analyses revealed the key microbes and metabolic features during the fermentation of ganjang, Korean traditional soy sauce.</title>
        <authorList>
            <person name="Chun B.H."/>
            <person name="Jeon C.O."/>
        </authorList>
    </citation>
    <scope>NUCLEOTIDE SEQUENCE [LARGE SCALE GENOMIC DNA]</scope>
    <source>
        <strain evidence="5 6">KG14</strain>
    </source>
</reference>
<dbReference type="Gene3D" id="2.40.50.1020">
    <property type="entry name" value="LytTr DNA-binding domain"/>
    <property type="match status" value="1"/>
</dbReference>
<feature type="modified residue" description="4-aspartylphosphate" evidence="2">
    <location>
        <position position="56"/>
    </location>
</feature>
<evidence type="ECO:0000256" key="1">
    <source>
        <dbReference type="ARBA" id="ARBA00023012"/>
    </source>
</evidence>
<dbReference type="InterPro" id="IPR001789">
    <property type="entry name" value="Sig_transdc_resp-reg_receiver"/>
</dbReference>
<feature type="domain" description="HTH LytTR-type" evidence="4">
    <location>
        <begin position="146"/>
        <end position="250"/>
    </location>
</feature>
<dbReference type="Gene3D" id="3.40.50.2300">
    <property type="match status" value="1"/>
</dbReference>
<evidence type="ECO:0000259" key="4">
    <source>
        <dbReference type="PROSITE" id="PS50930"/>
    </source>
</evidence>
<dbReference type="Pfam" id="PF00072">
    <property type="entry name" value="Response_reg"/>
    <property type="match status" value="1"/>
</dbReference>
<keyword evidence="2" id="KW-0597">Phosphoprotein</keyword>
<dbReference type="PROSITE" id="PS50110">
    <property type="entry name" value="RESPONSE_REGULATORY"/>
    <property type="match status" value="1"/>
</dbReference>
<evidence type="ECO:0000313" key="6">
    <source>
        <dbReference type="Proteomes" id="UP000536442"/>
    </source>
</evidence>
<dbReference type="AlphaFoldDB" id="A0A851HZY9"/>
<dbReference type="EMBL" id="JABEVQ010000009">
    <property type="protein sequence ID" value="NWN92812.1"/>
    <property type="molecule type" value="Genomic_DNA"/>
</dbReference>
<evidence type="ECO:0000259" key="3">
    <source>
        <dbReference type="PROSITE" id="PS50110"/>
    </source>
</evidence>
<comment type="caution">
    <text evidence="5">The sequence shown here is derived from an EMBL/GenBank/DDBJ whole genome shotgun (WGS) entry which is preliminary data.</text>
</comment>
<organism evidence="5 6">
    <name type="scientific">Marinobacter adhaerens</name>
    <dbReference type="NCBI Taxonomy" id="1033846"/>
    <lineage>
        <taxon>Bacteria</taxon>
        <taxon>Pseudomonadati</taxon>
        <taxon>Pseudomonadota</taxon>
        <taxon>Gammaproteobacteria</taxon>
        <taxon>Pseudomonadales</taxon>
        <taxon>Marinobacteraceae</taxon>
        <taxon>Marinobacter</taxon>
    </lineage>
</organism>
<dbReference type="PROSITE" id="PS50930">
    <property type="entry name" value="HTH_LYTTR"/>
    <property type="match status" value="1"/>
</dbReference>
<dbReference type="InterPro" id="IPR046947">
    <property type="entry name" value="LytR-like"/>
</dbReference>